<evidence type="ECO:0000259" key="1">
    <source>
        <dbReference type="PROSITE" id="PS51819"/>
    </source>
</evidence>
<evidence type="ECO:0000313" key="2">
    <source>
        <dbReference type="EMBL" id="GAA5158712.1"/>
    </source>
</evidence>
<proteinExistence type="predicted"/>
<dbReference type="InterPro" id="IPR049789">
    <property type="entry name" value="ArsI/CadI-like"/>
</dbReference>
<dbReference type="Proteomes" id="UP001500547">
    <property type="component" value="Unassembled WGS sequence"/>
</dbReference>
<dbReference type="PANTHER" id="PTHR41294">
    <property type="entry name" value="CADMIUM-INDUCED PROTEIN CADI"/>
    <property type="match status" value="1"/>
</dbReference>
<keyword evidence="3" id="KW-1185">Reference proteome</keyword>
<dbReference type="InterPro" id="IPR029068">
    <property type="entry name" value="Glyas_Bleomycin-R_OHBP_Dase"/>
</dbReference>
<dbReference type="PROSITE" id="PS51819">
    <property type="entry name" value="VOC"/>
    <property type="match status" value="1"/>
</dbReference>
<dbReference type="NCBIfam" id="NF041414">
    <property type="entry name" value="ArsI_CadI_VOC"/>
    <property type="match status" value="1"/>
</dbReference>
<comment type="caution">
    <text evidence="2">The sequence shown here is derived from an EMBL/GenBank/DDBJ whole genome shotgun (WGS) entry which is preliminary data.</text>
</comment>
<feature type="domain" description="VOC" evidence="1">
    <location>
        <begin position="2"/>
        <end position="116"/>
    </location>
</feature>
<accession>A0ABP9Q9U8</accession>
<organism evidence="2 3">
    <name type="scientific">Viridibacterium curvum</name>
    <dbReference type="NCBI Taxonomy" id="1101404"/>
    <lineage>
        <taxon>Bacteria</taxon>
        <taxon>Pseudomonadati</taxon>
        <taxon>Pseudomonadota</taxon>
        <taxon>Betaproteobacteria</taxon>
        <taxon>Rhodocyclales</taxon>
        <taxon>Rhodocyclaceae</taxon>
        <taxon>Viridibacterium</taxon>
    </lineage>
</organism>
<reference evidence="3" key="1">
    <citation type="journal article" date="2019" name="Int. J. Syst. Evol. Microbiol.">
        <title>The Global Catalogue of Microorganisms (GCM) 10K type strain sequencing project: providing services to taxonomists for standard genome sequencing and annotation.</title>
        <authorList>
            <consortium name="The Broad Institute Genomics Platform"/>
            <consortium name="The Broad Institute Genome Sequencing Center for Infectious Disease"/>
            <person name="Wu L."/>
            <person name="Ma J."/>
        </authorList>
    </citation>
    <scope>NUCLEOTIDE SEQUENCE [LARGE SCALE GENOMIC DNA]</scope>
    <source>
        <strain evidence="3">JCM 18715</strain>
    </source>
</reference>
<dbReference type="SUPFAM" id="SSF54593">
    <property type="entry name" value="Glyoxalase/Bleomycin resistance protein/Dihydroxybiphenyl dioxygenase"/>
    <property type="match status" value="1"/>
</dbReference>
<dbReference type="RefSeq" id="WP_345531123.1">
    <property type="nucleotide sequence ID" value="NZ_BAABLD010000002.1"/>
</dbReference>
<dbReference type="InterPro" id="IPR004360">
    <property type="entry name" value="Glyas_Fos-R_dOase_dom"/>
</dbReference>
<gene>
    <name evidence="2" type="ORF">GCM10025770_03660</name>
</gene>
<sequence length="165" mass="17553">MKRFHIHVSVADLTASVRFYSSLFGREPALLKADYAKWMLEDPRINFAISQRGAAVGLDHLGIQVDSAEELAALQVQFQSADSGAVSESGTACCYAESDKHWAQDPDGIAWEAYHTLASIPTFNRAESTSTSAACCAPKATSQTVPIAAIKTTSQNHCAPGGGCC</sequence>
<evidence type="ECO:0000313" key="3">
    <source>
        <dbReference type="Proteomes" id="UP001500547"/>
    </source>
</evidence>
<dbReference type="Gene3D" id="3.10.180.10">
    <property type="entry name" value="2,3-Dihydroxybiphenyl 1,2-Dioxygenase, domain 1"/>
    <property type="match status" value="1"/>
</dbReference>
<dbReference type="PANTHER" id="PTHR41294:SF1">
    <property type="entry name" value="CADMIUM-INDUCED PROTEIN CADI"/>
    <property type="match status" value="1"/>
</dbReference>
<dbReference type="EMBL" id="BAABLD010000002">
    <property type="protein sequence ID" value="GAA5158712.1"/>
    <property type="molecule type" value="Genomic_DNA"/>
</dbReference>
<protein>
    <submittedName>
        <fullName evidence="2">ArsI/CadI family heavy metal resistance metalloenzyme</fullName>
    </submittedName>
</protein>
<dbReference type="InterPro" id="IPR052393">
    <property type="entry name" value="Cadmium-induced_rsp"/>
</dbReference>
<dbReference type="InterPro" id="IPR037523">
    <property type="entry name" value="VOC_core"/>
</dbReference>
<dbReference type="Pfam" id="PF00903">
    <property type="entry name" value="Glyoxalase"/>
    <property type="match status" value="1"/>
</dbReference>
<name>A0ABP9Q9U8_9RHOO</name>